<evidence type="ECO:0000256" key="1">
    <source>
        <dbReference type="SAM" id="MobiDB-lite"/>
    </source>
</evidence>
<protein>
    <submittedName>
        <fullName evidence="2">Uncharacterized protein</fullName>
    </submittedName>
</protein>
<name>A0A0S4WPZ6_RALSL</name>
<accession>A0A0S4WPZ6</accession>
<feature type="compositionally biased region" description="Basic and acidic residues" evidence="1">
    <location>
        <begin position="31"/>
        <end position="40"/>
    </location>
</feature>
<sequence>MPIPEATLFRSADSRSRSCARRPDTTPYSGVRRETSRIADELATLPALSLPDPGAGCGRPPRR</sequence>
<gene>
    <name evidence="2" type="ORF">RUN215_v1_170026</name>
</gene>
<evidence type="ECO:0000313" key="2">
    <source>
        <dbReference type="EMBL" id="CUV53665.1"/>
    </source>
</evidence>
<dbReference type="EMBL" id="LN899820">
    <property type="protein sequence ID" value="CUV53665.1"/>
    <property type="molecule type" value="Genomic_DNA"/>
</dbReference>
<feature type="compositionally biased region" description="Basic and acidic residues" evidence="1">
    <location>
        <begin position="12"/>
        <end position="24"/>
    </location>
</feature>
<reference evidence="2" key="1">
    <citation type="submission" date="2015-10" db="EMBL/GenBank/DDBJ databases">
        <authorList>
            <person name="Gilbert D.G."/>
        </authorList>
    </citation>
    <scope>NUCLEOTIDE SEQUENCE</scope>
    <source>
        <strain evidence="2">Phyl III-seqv23</strain>
    </source>
</reference>
<organism evidence="2">
    <name type="scientific">Ralstonia solanacearum</name>
    <name type="common">Pseudomonas solanacearum</name>
    <dbReference type="NCBI Taxonomy" id="305"/>
    <lineage>
        <taxon>Bacteria</taxon>
        <taxon>Pseudomonadati</taxon>
        <taxon>Pseudomonadota</taxon>
        <taxon>Betaproteobacteria</taxon>
        <taxon>Burkholderiales</taxon>
        <taxon>Burkholderiaceae</taxon>
        <taxon>Ralstonia</taxon>
        <taxon>Ralstonia solanacearum species complex</taxon>
    </lineage>
</organism>
<feature type="region of interest" description="Disordered" evidence="1">
    <location>
        <begin position="1"/>
        <end position="63"/>
    </location>
</feature>
<proteinExistence type="predicted"/>
<dbReference type="AlphaFoldDB" id="A0A0S4WPZ6"/>